<dbReference type="SMART" id="SM00407">
    <property type="entry name" value="IGc1"/>
    <property type="match status" value="2"/>
</dbReference>
<sequence>MDSFILLFTLLYLKADFSDGVLITQWPKYISSLPGSSVEMHCYQNDTDYDYKYWYRQIKGEGPVLIGNYNFNSPTYEQGFDTSFTMSGTETKHWTLKVNVKEGIDAVYLCAASYTHRINVNNYDPAYFGNGTKLTVLVSNDVKKPEVKILNVTGCTEKVTLVCVAENFYPDHVSIQWSIGSKIITEDVATDPYATQYNETMFRISSRLKVLKKEFTTKYTYNCTVTFYNGTVYQYESANITGTGGGAYEPEDYLKSSKTIKLAYGVFIAKSALYGLVIFVFVWRKINLPNFLLSIFLSEAANITLPKVKILPPSPKEICSQDKSNDKGLTLVCVASGFYPDHVSMFWKVNGIERQDSVSTDTSARQDKTTLMYHISSRIKVNETDWMDPKSNFTCTIKFFNGKEDVNVTTTITGQKVKPKGLKLLGFGYILFLCKSLLYALAVAGVVCKLKRIKKKQLPED</sequence>
<evidence type="ECO:0000256" key="3">
    <source>
        <dbReference type="SAM" id="SignalP"/>
    </source>
</evidence>
<keyword evidence="1" id="KW-0393">Immunoglobulin domain</keyword>
<dbReference type="SUPFAM" id="SSF48726">
    <property type="entry name" value="Immunoglobulin"/>
    <property type="match status" value="3"/>
</dbReference>
<dbReference type="InterPro" id="IPR050380">
    <property type="entry name" value="Immune_Resp_Modulators"/>
</dbReference>
<keyword evidence="2" id="KW-1133">Transmembrane helix</keyword>
<accession>A0A6P6RB06</accession>
<feature type="domain" description="Ig-like" evidence="4">
    <location>
        <begin position="145"/>
        <end position="241"/>
    </location>
</feature>
<dbReference type="KEGG" id="caua:113117844"/>
<dbReference type="OrthoDB" id="9049585at2759"/>
<dbReference type="AlphaFoldDB" id="A0A6P6RB06"/>
<feature type="domain" description="Ig-like" evidence="4">
    <location>
        <begin position="306"/>
        <end position="413"/>
    </location>
</feature>
<keyword evidence="5" id="KW-1185">Reference proteome</keyword>
<feature type="chain" id="PRO_5027818396" evidence="3">
    <location>
        <begin position="21"/>
        <end position="461"/>
    </location>
</feature>
<keyword evidence="3" id="KW-0732">Signal</keyword>
<evidence type="ECO:0000256" key="2">
    <source>
        <dbReference type="SAM" id="Phobius"/>
    </source>
</evidence>
<keyword evidence="2" id="KW-0812">Transmembrane</keyword>
<dbReference type="SMART" id="SM00409">
    <property type="entry name" value="IG"/>
    <property type="match status" value="1"/>
</dbReference>
<name>A0A6P6RB06_CARAU</name>
<protein>
    <submittedName>
        <fullName evidence="6">Uncharacterized protein LOC113117844</fullName>
    </submittedName>
</protein>
<dbReference type="PROSITE" id="PS50835">
    <property type="entry name" value="IG_LIKE"/>
    <property type="match status" value="2"/>
</dbReference>
<reference evidence="6" key="1">
    <citation type="submission" date="2025-08" db="UniProtKB">
        <authorList>
            <consortium name="RefSeq"/>
        </authorList>
    </citation>
    <scope>IDENTIFICATION</scope>
    <source>
        <strain evidence="6">Wakin</strain>
        <tissue evidence="6">Muscle</tissue>
    </source>
</reference>
<evidence type="ECO:0000313" key="5">
    <source>
        <dbReference type="Proteomes" id="UP000515129"/>
    </source>
</evidence>
<proteinExistence type="predicted"/>
<dbReference type="InterPro" id="IPR036179">
    <property type="entry name" value="Ig-like_dom_sf"/>
</dbReference>
<dbReference type="InterPro" id="IPR007110">
    <property type="entry name" value="Ig-like_dom"/>
</dbReference>
<feature type="transmembrane region" description="Helical" evidence="2">
    <location>
        <begin position="424"/>
        <end position="447"/>
    </location>
</feature>
<dbReference type="InterPro" id="IPR003599">
    <property type="entry name" value="Ig_sub"/>
</dbReference>
<gene>
    <name evidence="6" type="primary">LOC113117844</name>
</gene>
<dbReference type="InterPro" id="IPR003597">
    <property type="entry name" value="Ig_C1-set"/>
</dbReference>
<dbReference type="Proteomes" id="UP000515129">
    <property type="component" value="Chromosome 17"/>
</dbReference>
<evidence type="ECO:0000259" key="4">
    <source>
        <dbReference type="PROSITE" id="PS50835"/>
    </source>
</evidence>
<dbReference type="InterPro" id="IPR013783">
    <property type="entry name" value="Ig-like_fold"/>
</dbReference>
<evidence type="ECO:0000256" key="1">
    <source>
        <dbReference type="ARBA" id="ARBA00023319"/>
    </source>
</evidence>
<evidence type="ECO:0000313" key="6">
    <source>
        <dbReference type="RefSeq" id="XP_026142556.1"/>
    </source>
</evidence>
<dbReference type="Gene3D" id="2.60.40.10">
    <property type="entry name" value="Immunoglobulins"/>
    <property type="match status" value="3"/>
</dbReference>
<dbReference type="GeneID" id="113117844"/>
<dbReference type="PANTHER" id="PTHR23411">
    <property type="entry name" value="TAPASIN"/>
    <property type="match status" value="1"/>
</dbReference>
<organism evidence="5 6">
    <name type="scientific">Carassius auratus</name>
    <name type="common">Goldfish</name>
    <dbReference type="NCBI Taxonomy" id="7957"/>
    <lineage>
        <taxon>Eukaryota</taxon>
        <taxon>Metazoa</taxon>
        <taxon>Chordata</taxon>
        <taxon>Craniata</taxon>
        <taxon>Vertebrata</taxon>
        <taxon>Euteleostomi</taxon>
        <taxon>Actinopterygii</taxon>
        <taxon>Neopterygii</taxon>
        <taxon>Teleostei</taxon>
        <taxon>Ostariophysi</taxon>
        <taxon>Cypriniformes</taxon>
        <taxon>Cyprinidae</taxon>
        <taxon>Cyprininae</taxon>
        <taxon>Carassius</taxon>
    </lineage>
</organism>
<dbReference type="Pfam" id="PF07654">
    <property type="entry name" value="C1-set"/>
    <property type="match status" value="2"/>
</dbReference>
<keyword evidence="2" id="KW-0472">Membrane</keyword>
<feature type="signal peptide" evidence="3">
    <location>
        <begin position="1"/>
        <end position="20"/>
    </location>
</feature>
<dbReference type="RefSeq" id="XP_026142556.1">
    <property type="nucleotide sequence ID" value="XM_026286771.1"/>
</dbReference>